<dbReference type="InterPro" id="IPR002933">
    <property type="entry name" value="Peptidase_M20"/>
</dbReference>
<feature type="compositionally biased region" description="Low complexity" evidence="4">
    <location>
        <begin position="629"/>
        <end position="642"/>
    </location>
</feature>
<keyword evidence="3" id="KW-0378">Hydrolase</keyword>
<dbReference type="Gene3D" id="3.30.70.360">
    <property type="match status" value="1"/>
</dbReference>
<keyword evidence="5" id="KW-0472">Membrane</keyword>
<feature type="region of interest" description="Disordered" evidence="4">
    <location>
        <begin position="623"/>
        <end position="642"/>
    </location>
</feature>
<evidence type="ECO:0000256" key="6">
    <source>
        <dbReference type="SAM" id="SignalP"/>
    </source>
</evidence>
<dbReference type="InParanoid" id="A0A1E7EQ48"/>
<feature type="region of interest" description="Disordered" evidence="4">
    <location>
        <begin position="41"/>
        <end position="61"/>
    </location>
</feature>
<keyword evidence="2" id="KW-0479">Metal-binding</keyword>
<dbReference type="AlphaFoldDB" id="A0A1E7EQ48"/>
<keyword evidence="1" id="KW-0645">Protease</keyword>
<keyword evidence="5" id="KW-0812">Transmembrane</keyword>
<dbReference type="PANTHER" id="PTHR43270:SF4">
    <property type="entry name" value="CARNOSINE DIPEPTIDASE 2, ISOFORM A"/>
    <property type="match status" value="1"/>
</dbReference>
<keyword evidence="5" id="KW-1133">Transmembrane helix</keyword>
<dbReference type="OrthoDB" id="7832001at2759"/>
<feature type="chain" id="PRO_5009192102" evidence="6">
    <location>
        <begin position="26"/>
        <end position="704"/>
    </location>
</feature>
<protein>
    <submittedName>
        <fullName evidence="7">Zn-dependent exopeptidase</fullName>
    </submittedName>
</protein>
<dbReference type="Proteomes" id="UP000095751">
    <property type="component" value="Unassembled WGS sequence"/>
</dbReference>
<keyword evidence="8" id="KW-1185">Reference proteome</keyword>
<sequence length="704" mass="77354">MTLLRFTNCLAFFAAIIYPLQIIGASTTSAYHVRRVVVEESTSTTADNDDSNSNNDNDTDETMIIENIYDRVSQIWELEGIDALTKAVAIDSLSPNFNSEWSTTGVYDTILDYYVDYATEKLGDVTTITSKKYGKETSPPLIDGMDDSPPMLLLTIEGTDTNANTENVIVYMHADTQPFNAEDWESNPLIAERKTIDGKDQLFGRGTTDDKYAFFSVIIGIQTLIEQGLSFPTIHILAETEEESSSQHIGPYIDQVLKEIGTPPTAVFILDSGGVDNTRMWNSRTLRGVVAIILTVQIAETTSHSGCFGGIIPPPLLLMTTLLSDRIENSQTGEIFAPPSLLYEPSEADIMSAQQRVDLYGADVLNANWIDGASPLQDATATPTYDEIVEILMRNNYGSSLAVVGIDEDVMPDLYGGGNVIYPYIKGRLQFRTSPYTNVTEAYEEIKQTLEAGPQNYGATVTVELDSIVQGFEAEPLPAWFRIIVDTAATQIYNQGDNKSFVDSGVGGTIGFLAVIQESLKDTDAIIFNTGLFDGDCNCHGPDESLDIAAVKKFTSVFAYTVHSMLTAADKNDDIVRNMMDEEKSPEEDDTEEGEATTVASIVFSSNTVVETPPMIVGLSKFTTSNDESSSSSSSSKSNKSNMLTGTTNSWFSFVVSITTSCFFFFTGLIDYSFLFVPIPFWFTKNMIDQSEKQMNGYSLKNIR</sequence>
<evidence type="ECO:0000256" key="1">
    <source>
        <dbReference type="ARBA" id="ARBA00022670"/>
    </source>
</evidence>
<gene>
    <name evidence="7" type="ORF">FRACYDRAFT_250215</name>
</gene>
<dbReference type="GO" id="GO:0046872">
    <property type="term" value="F:metal ion binding"/>
    <property type="evidence" value="ECO:0007669"/>
    <property type="project" value="UniProtKB-KW"/>
</dbReference>
<evidence type="ECO:0000313" key="8">
    <source>
        <dbReference type="Proteomes" id="UP000095751"/>
    </source>
</evidence>
<proteinExistence type="predicted"/>
<dbReference type="PANTHER" id="PTHR43270">
    <property type="entry name" value="BETA-ALA-HIS DIPEPTIDASE"/>
    <property type="match status" value="1"/>
</dbReference>
<name>A0A1E7EQ48_9STRA</name>
<dbReference type="Pfam" id="PF01546">
    <property type="entry name" value="Peptidase_M20"/>
    <property type="match status" value="1"/>
</dbReference>
<evidence type="ECO:0000313" key="7">
    <source>
        <dbReference type="EMBL" id="OEU07995.1"/>
    </source>
</evidence>
<feature type="transmembrane region" description="Helical" evidence="5">
    <location>
        <begin position="651"/>
        <end position="677"/>
    </location>
</feature>
<feature type="compositionally biased region" description="Low complexity" evidence="4">
    <location>
        <begin position="41"/>
        <end position="56"/>
    </location>
</feature>
<keyword evidence="6" id="KW-0732">Signal</keyword>
<accession>A0A1E7EQ48</accession>
<dbReference type="InterPro" id="IPR051458">
    <property type="entry name" value="Cyt/Met_Dipeptidase"/>
</dbReference>
<organism evidence="7 8">
    <name type="scientific">Fragilariopsis cylindrus CCMP1102</name>
    <dbReference type="NCBI Taxonomy" id="635003"/>
    <lineage>
        <taxon>Eukaryota</taxon>
        <taxon>Sar</taxon>
        <taxon>Stramenopiles</taxon>
        <taxon>Ochrophyta</taxon>
        <taxon>Bacillariophyta</taxon>
        <taxon>Bacillariophyceae</taxon>
        <taxon>Bacillariophycidae</taxon>
        <taxon>Bacillariales</taxon>
        <taxon>Bacillariaceae</taxon>
        <taxon>Fragilariopsis</taxon>
    </lineage>
</organism>
<reference evidence="7 8" key="1">
    <citation type="submission" date="2016-09" db="EMBL/GenBank/DDBJ databases">
        <title>Extensive genetic diversity and differential bi-allelic expression allows diatom success in the polar Southern Ocean.</title>
        <authorList>
            <consortium name="DOE Joint Genome Institute"/>
            <person name="Mock T."/>
            <person name="Otillar R.P."/>
            <person name="Strauss J."/>
            <person name="Dupont C."/>
            <person name="Frickenhaus S."/>
            <person name="Maumus F."/>
            <person name="Mcmullan M."/>
            <person name="Sanges R."/>
            <person name="Schmutz J."/>
            <person name="Toseland A."/>
            <person name="Valas R."/>
            <person name="Veluchamy A."/>
            <person name="Ward B.J."/>
            <person name="Allen A."/>
            <person name="Barry K."/>
            <person name="Falciatore A."/>
            <person name="Ferrante M."/>
            <person name="Fortunato A.E."/>
            <person name="Gloeckner G."/>
            <person name="Gruber A."/>
            <person name="Hipkin R."/>
            <person name="Janech M."/>
            <person name="Kroth P."/>
            <person name="Leese F."/>
            <person name="Lindquist E."/>
            <person name="Lyon B.R."/>
            <person name="Martin J."/>
            <person name="Mayer C."/>
            <person name="Parker M."/>
            <person name="Quesneville H."/>
            <person name="Raymond J."/>
            <person name="Uhlig C."/>
            <person name="Valentin K.U."/>
            <person name="Worden A.Z."/>
            <person name="Armbrust E.V."/>
            <person name="Bowler C."/>
            <person name="Green B."/>
            <person name="Moulton V."/>
            <person name="Van Oosterhout C."/>
            <person name="Grigoriev I."/>
        </authorList>
    </citation>
    <scope>NUCLEOTIDE SEQUENCE [LARGE SCALE GENOMIC DNA]</scope>
    <source>
        <strain evidence="7 8">CCMP1102</strain>
    </source>
</reference>
<evidence type="ECO:0000256" key="3">
    <source>
        <dbReference type="ARBA" id="ARBA00022801"/>
    </source>
</evidence>
<evidence type="ECO:0000256" key="5">
    <source>
        <dbReference type="SAM" id="Phobius"/>
    </source>
</evidence>
<feature type="signal peptide" evidence="6">
    <location>
        <begin position="1"/>
        <end position="25"/>
    </location>
</feature>
<dbReference type="GO" id="GO:0008233">
    <property type="term" value="F:peptidase activity"/>
    <property type="evidence" value="ECO:0007669"/>
    <property type="project" value="UniProtKB-KW"/>
</dbReference>
<dbReference type="GO" id="GO:0006508">
    <property type="term" value="P:proteolysis"/>
    <property type="evidence" value="ECO:0007669"/>
    <property type="project" value="UniProtKB-KW"/>
</dbReference>
<dbReference type="SUPFAM" id="SSF53187">
    <property type="entry name" value="Zn-dependent exopeptidases"/>
    <property type="match status" value="1"/>
</dbReference>
<dbReference type="Gene3D" id="3.40.630.10">
    <property type="entry name" value="Zn peptidases"/>
    <property type="match status" value="1"/>
</dbReference>
<evidence type="ECO:0000256" key="2">
    <source>
        <dbReference type="ARBA" id="ARBA00022723"/>
    </source>
</evidence>
<evidence type="ECO:0000256" key="4">
    <source>
        <dbReference type="SAM" id="MobiDB-lite"/>
    </source>
</evidence>
<dbReference type="KEGG" id="fcy:FRACYDRAFT_250215"/>
<dbReference type="EMBL" id="KV784382">
    <property type="protein sequence ID" value="OEU07995.1"/>
    <property type="molecule type" value="Genomic_DNA"/>
</dbReference>